<reference evidence="2" key="1">
    <citation type="submission" date="2025-08" db="UniProtKB">
        <authorList>
            <consortium name="Ensembl"/>
        </authorList>
    </citation>
    <scope>IDENTIFICATION</scope>
</reference>
<reference evidence="2" key="2">
    <citation type="submission" date="2025-09" db="UniProtKB">
        <authorList>
            <consortium name="Ensembl"/>
        </authorList>
    </citation>
    <scope>IDENTIFICATION</scope>
</reference>
<accession>A0A2K6PR35</accession>
<protein>
    <submittedName>
        <fullName evidence="2">Uncharacterized protein</fullName>
    </submittedName>
</protein>
<evidence type="ECO:0000313" key="2">
    <source>
        <dbReference type="Ensembl" id="ENSRROP00000018981.1"/>
    </source>
</evidence>
<organism evidence="2 3">
    <name type="scientific">Rhinopithecus roxellana</name>
    <name type="common">Golden snub-nosed monkey</name>
    <name type="synonym">Pygathrix roxellana</name>
    <dbReference type="NCBI Taxonomy" id="61622"/>
    <lineage>
        <taxon>Eukaryota</taxon>
        <taxon>Metazoa</taxon>
        <taxon>Chordata</taxon>
        <taxon>Craniata</taxon>
        <taxon>Vertebrata</taxon>
        <taxon>Euteleostomi</taxon>
        <taxon>Mammalia</taxon>
        <taxon>Eutheria</taxon>
        <taxon>Euarchontoglires</taxon>
        <taxon>Primates</taxon>
        <taxon>Haplorrhini</taxon>
        <taxon>Catarrhini</taxon>
        <taxon>Cercopithecidae</taxon>
        <taxon>Colobinae</taxon>
        <taxon>Rhinopithecus</taxon>
    </lineage>
</organism>
<evidence type="ECO:0000256" key="1">
    <source>
        <dbReference type="SAM" id="MobiDB-lite"/>
    </source>
</evidence>
<sequence>MDNEEETYRLWKIRKTIMQLSPRWASRPSTCPAGACSRRASHGPSSWRSRA</sequence>
<feature type="region of interest" description="Disordered" evidence="1">
    <location>
        <begin position="29"/>
        <end position="51"/>
    </location>
</feature>
<name>A0A2K6PR35_RHIRO</name>
<proteinExistence type="predicted"/>
<dbReference type="OMA" id="MCTASTC"/>
<dbReference type="Proteomes" id="UP000233200">
    <property type="component" value="Unplaced"/>
</dbReference>
<dbReference type="AlphaFoldDB" id="A0A2K6PR35"/>
<dbReference type="Ensembl" id="ENSRROT00000043145.1">
    <property type="protein sequence ID" value="ENSRROP00000018981.1"/>
    <property type="gene ID" value="ENSRROG00000033511.1"/>
</dbReference>
<evidence type="ECO:0000313" key="3">
    <source>
        <dbReference type="Proteomes" id="UP000233200"/>
    </source>
</evidence>
<keyword evidence="3" id="KW-1185">Reference proteome</keyword>
<dbReference type="GeneTree" id="ENSGT01050000248385"/>